<protein>
    <recommendedName>
        <fullName evidence="5">DNA-directed primase/polymerase protein</fullName>
        <ecNumber evidence="7">2.7.7.102</ecNumber>
        <ecNumber evidence="2">2.7.7.7</ecNumber>
    </recommendedName>
</protein>
<feature type="region of interest" description="Disordered" evidence="9">
    <location>
        <begin position="460"/>
        <end position="492"/>
    </location>
</feature>
<dbReference type="GO" id="GO:0005634">
    <property type="term" value="C:nucleus"/>
    <property type="evidence" value="ECO:0007669"/>
    <property type="project" value="TreeGrafter"/>
</dbReference>
<evidence type="ECO:0000256" key="9">
    <source>
        <dbReference type="SAM" id="MobiDB-lite"/>
    </source>
</evidence>
<keyword evidence="4" id="KW-0808">Transferase</keyword>
<keyword evidence="3" id="KW-0240">DNA-directed RNA polymerase</keyword>
<dbReference type="PANTHER" id="PTHR31399">
    <property type="entry name" value="DNA-DIRECTED PRIMASE / POLYMERASE PROTEIN"/>
    <property type="match status" value="1"/>
</dbReference>
<keyword evidence="11" id="KW-1185">Reference proteome</keyword>
<comment type="similarity">
    <text evidence="1">Belongs to the eukaryotic-type primase small subunit family.</text>
</comment>
<evidence type="ECO:0000256" key="1">
    <source>
        <dbReference type="ARBA" id="ARBA00009762"/>
    </source>
</evidence>
<feature type="compositionally biased region" description="Polar residues" evidence="9">
    <location>
        <begin position="473"/>
        <end position="486"/>
    </location>
</feature>
<evidence type="ECO:0000256" key="8">
    <source>
        <dbReference type="ARBA" id="ARBA00047303"/>
    </source>
</evidence>
<evidence type="ECO:0000256" key="4">
    <source>
        <dbReference type="ARBA" id="ARBA00022932"/>
    </source>
</evidence>
<dbReference type="InterPro" id="IPR044917">
    <property type="entry name" value="PRIMPOL"/>
</dbReference>
<dbReference type="EC" id="2.7.7.7" evidence="2"/>
<feature type="region of interest" description="Disordered" evidence="9">
    <location>
        <begin position="205"/>
        <end position="226"/>
    </location>
</feature>
<evidence type="ECO:0000256" key="7">
    <source>
        <dbReference type="ARBA" id="ARBA00044768"/>
    </source>
</evidence>
<comment type="catalytic activity">
    <reaction evidence="8">
        <text>DNA(n) + a 2'-deoxyribonucleoside 5'-triphosphate = DNA(n+1) + diphosphate</text>
        <dbReference type="Rhea" id="RHEA:22508"/>
        <dbReference type="Rhea" id="RHEA-COMP:17339"/>
        <dbReference type="Rhea" id="RHEA-COMP:17340"/>
        <dbReference type="ChEBI" id="CHEBI:33019"/>
        <dbReference type="ChEBI" id="CHEBI:61560"/>
        <dbReference type="ChEBI" id="CHEBI:173112"/>
        <dbReference type="EC" id="2.7.7.7"/>
    </reaction>
    <physiologicalReaction direction="left-to-right" evidence="8">
        <dbReference type="Rhea" id="RHEA:22509"/>
    </physiologicalReaction>
</comment>
<evidence type="ECO:0000256" key="5">
    <source>
        <dbReference type="ARBA" id="ARBA00026139"/>
    </source>
</evidence>
<dbReference type="GO" id="GO:0031297">
    <property type="term" value="P:replication fork processing"/>
    <property type="evidence" value="ECO:0007669"/>
    <property type="project" value="TreeGrafter"/>
</dbReference>
<evidence type="ECO:0000256" key="6">
    <source>
        <dbReference type="ARBA" id="ARBA00044677"/>
    </source>
</evidence>
<comment type="caution">
    <text evidence="10">The sequence shown here is derived from an EMBL/GenBank/DDBJ whole genome shotgun (WGS) entry which is preliminary data.</text>
</comment>
<name>A0A556U965_BAGYA</name>
<evidence type="ECO:0000256" key="3">
    <source>
        <dbReference type="ARBA" id="ARBA00022478"/>
    </source>
</evidence>
<dbReference type="PANTHER" id="PTHR31399:SF0">
    <property type="entry name" value="DNA-DIRECTED PRIMASE_POLYMERASE PROTEIN"/>
    <property type="match status" value="1"/>
</dbReference>
<evidence type="ECO:0000313" key="10">
    <source>
        <dbReference type="EMBL" id="TSN95724.1"/>
    </source>
</evidence>
<dbReference type="OrthoDB" id="5988181at2759"/>
<dbReference type="EMBL" id="VCAZ01000062">
    <property type="protein sequence ID" value="TSN95724.1"/>
    <property type="molecule type" value="Genomic_DNA"/>
</dbReference>
<keyword evidence="4" id="KW-0548">Nucleotidyltransferase</keyword>
<dbReference type="GO" id="GO:0009411">
    <property type="term" value="P:response to UV"/>
    <property type="evidence" value="ECO:0007669"/>
    <property type="project" value="TreeGrafter"/>
</dbReference>
<organism evidence="10 11">
    <name type="scientific">Bagarius yarrelli</name>
    <name type="common">Goonch</name>
    <name type="synonym">Bagrus yarrelli</name>
    <dbReference type="NCBI Taxonomy" id="175774"/>
    <lineage>
        <taxon>Eukaryota</taxon>
        <taxon>Metazoa</taxon>
        <taxon>Chordata</taxon>
        <taxon>Craniata</taxon>
        <taxon>Vertebrata</taxon>
        <taxon>Euteleostomi</taxon>
        <taxon>Actinopterygii</taxon>
        <taxon>Neopterygii</taxon>
        <taxon>Teleostei</taxon>
        <taxon>Ostariophysi</taxon>
        <taxon>Siluriformes</taxon>
        <taxon>Sisoridae</taxon>
        <taxon>Sisorinae</taxon>
        <taxon>Bagarius</taxon>
    </lineage>
</organism>
<dbReference type="GO" id="GO:0006264">
    <property type="term" value="P:mitochondrial DNA replication"/>
    <property type="evidence" value="ECO:0007669"/>
    <property type="project" value="TreeGrafter"/>
</dbReference>
<keyword evidence="4" id="KW-0239">DNA-directed DNA polymerase</keyword>
<dbReference type="GO" id="GO:0005759">
    <property type="term" value="C:mitochondrial matrix"/>
    <property type="evidence" value="ECO:0007669"/>
    <property type="project" value="TreeGrafter"/>
</dbReference>
<feature type="compositionally biased region" description="Basic and acidic residues" evidence="9">
    <location>
        <begin position="309"/>
        <end position="318"/>
    </location>
</feature>
<dbReference type="GO" id="GO:0003682">
    <property type="term" value="F:chromatin binding"/>
    <property type="evidence" value="ECO:0007669"/>
    <property type="project" value="TreeGrafter"/>
</dbReference>
<dbReference type="Pfam" id="PF03121">
    <property type="entry name" value="Herpes_UL52"/>
    <property type="match status" value="1"/>
</dbReference>
<dbReference type="EC" id="2.7.7.102" evidence="7"/>
<evidence type="ECO:0000313" key="11">
    <source>
        <dbReference type="Proteomes" id="UP000319801"/>
    </source>
</evidence>
<feature type="region of interest" description="Disordered" evidence="9">
    <location>
        <begin position="309"/>
        <end position="338"/>
    </location>
</feature>
<dbReference type="AlphaFoldDB" id="A0A556U965"/>
<keyword evidence="3" id="KW-0804">Transcription</keyword>
<dbReference type="GO" id="GO:0042276">
    <property type="term" value="P:error-prone translesion synthesis"/>
    <property type="evidence" value="ECO:0007669"/>
    <property type="project" value="InterPro"/>
</dbReference>
<dbReference type="GO" id="GO:0000428">
    <property type="term" value="C:DNA-directed RNA polymerase complex"/>
    <property type="evidence" value="ECO:0007669"/>
    <property type="project" value="UniProtKB-KW"/>
</dbReference>
<accession>A0A556U965</accession>
<dbReference type="GO" id="GO:0003887">
    <property type="term" value="F:DNA-directed DNA polymerase activity"/>
    <property type="evidence" value="ECO:0007669"/>
    <property type="project" value="UniProtKB-KW"/>
</dbReference>
<feature type="compositionally biased region" description="Basic and acidic residues" evidence="9">
    <location>
        <begin position="205"/>
        <end position="222"/>
    </location>
</feature>
<reference evidence="10 11" key="1">
    <citation type="journal article" date="2019" name="Genome Biol. Evol.">
        <title>Whole-Genome Sequencing of the Giant Devil Catfish, Bagarius yarrelli.</title>
        <authorList>
            <person name="Jiang W."/>
            <person name="Lv Y."/>
            <person name="Cheng L."/>
            <person name="Yang K."/>
            <person name="Chao B."/>
            <person name="Wang X."/>
            <person name="Li Y."/>
            <person name="Pan X."/>
            <person name="You X."/>
            <person name="Zhang Y."/>
            <person name="Yang J."/>
            <person name="Li J."/>
            <person name="Zhang X."/>
            <person name="Liu S."/>
            <person name="Sun C."/>
            <person name="Yang J."/>
            <person name="Shi Q."/>
        </authorList>
    </citation>
    <scope>NUCLEOTIDE SEQUENCE [LARGE SCALE GENOMIC DNA]</scope>
    <source>
        <strain evidence="10">JWS20170419001</strain>
        <tissue evidence="10">Muscle</tissue>
    </source>
</reference>
<dbReference type="Proteomes" id="UP000319801">
    <property type="component" value="Unassembled WGS sequence"/>
</dbReference>
<gene>
    <name evidence="10" type="ORF">Baya_9838</name>
</gene>
<comment type="catalytic activity">
    <reaction evidence="6">
        <text>ssDNA + n NTP = ssDNA/pppN(pN)n-1 hybrid + (n-1) diphosphate.</text>
        <dbReference type="EC" id="2.7.7.102"/>
    </reaction>
</comment>
<proteinExistence type="inferred from homology"/>
<sequence length="528" mass="61274">MTRRKWQDRLKAVEQRAVSYQSAPISCPYKARLSRPWQPSSVWRLFPRQSDAIAFSQRCREDVHVFALEKERTGAGQRIYLVTSYTELWHYYSSHRQSLMHCYEVIPEGAVCKLYFDLEFEAASNKQLDGKKMVAALIQYVCVKLEEMYSLKCSAKEVLNLDSSTAEKFSRHLIFLLPDCAFKDNKHVGNFIHQILKPALKHLQKGNEDVTEGPKSKRSKQDEENEGELDFLIVKGKDEQKQLFVDLGVYTKNRNFRLYKSSKLGKNAAFSVAEDNEFVPVSNKHTTEEERIFLASLITNVSFTSQRILTHDTPERTSSESSRSAHRRDPHTSELAGEHLTSPYKEVDDFVLKLVHKDGIQGNIRRWTYFATEQLLVYDIGKFRWCSNVARFHKSNNIIIIVDLKEEVWYQRCHDPECRRQNYRSSSYPLPQEVCMSYMLKEDEDDQQFLMDEQGNIELSQSSDSTKIDAEADQSSSRRQTENTQEGWDDDAPFLEALVEVEKTMELKEEISDELMIQALSECEATLI</sequence>
<evidence type="ECO:0000256" key="2">
    <source>
        <dbReference type="ARBA" id="ARBA00012417"/>
    </source>
</evidence>